<gene>
    <name evidence="3" type="ORF">F5147DRAFT_632713</name>
</gene>
<comment type="caution">
    <text evidence="3">The sequence shown here is derived from an EMBL/GenBank/DDBJ whole genome shotgun (WGS) entry which is preliminary data.</text>
</comment>
<organism evidence="3 4">
    <name type="scientific">Suillus discolor</name>
    <dbReference type="NCBI Taxonomy" id="1912936"/>
    <lineage>
        <taxon>Eukaryota</taxon>
        <taxon>Fungi</taxon>
        <taxon>Dikarya</taxon>
        <taxon>Basidiomycota</taxon>
        <taxon>Agaricomycotina</taxon>
        <taxon>Agaricomycetes</taxon>
        <taxon>Agaricomycetidae</taxon>
        <taxon>Boletales</taxon>
        <taxon>Suillineae</taxon>
        <taxon>Suillaceae</taxon>
        <taxon>Suillus</taxon>
    </lineage>
</organism>
<accession>A0A9P7JWK1</accession>
<dbReference type="RefSeq" id="XP_041295033.1">
    <property type="nucleotide sequence ID" value="XM_041432831.1"/>
</dbReference>
<reference evidence="3" key="1">
    <citation type="journal article" date="2020" name="New Phytol.">
        <title>Comparative genomics reveals dynamic genome evolution in host specialist ectomycorrhizal fungi.</title>
        <authorList>
            <person name="Lofgren L.A."/>
            <person name="Nguyen N.H."/>
            <person name="Vilgalys R."/>
            <person name="Ruytinx J."/>
            <person name="Liao H.L."/>
            <person name="Branco S."/>
            <person name="Kuo A."/>
            <person name="LaButti K."/>
            <person name="Lipzen A."/>
            <person name="Andreopoulos W."/>
            <person name="Pangilinan J."/>
            <person name="Riley R."/>
            <person name="Hundley H."/>
            <person name="Na H."/>
            <person name="Barry K."/>
            <person name="Grigoriev I.V."/>
            <person name="Stajich J.E."/>
            <person name="Kennedy P.G."/>
        </authorList>
    </citation>
    <scope>NUCLEOTIDE SEQUENCE</scope>
    <source>
        <strain evidence="3">FC423</strain>
    </source>
</reference>
<comment type="similarity">
    <text evidence="1">Belongs to the short-chain dehydrogenases/reductases (SDR) family.</text>
</comment>
<dbReference type="InterPro" id="IPR002347">
    <property type="entry name" value="SDR_fam"/>
</dbReference>
<evidence type="ECO:0000313" key="4">
    <source>
        <dbReference type="Proteomes" id="UP000823399"/>
    </source>
</evidence>
<proteinExistence type="inferred from homology"/>
<keyword evidence="4" id="KW-1185">Reference proteome</keyword>
<dbReference type="OrthoDB" id="1274115at2759"/>
<dbReference type="InterPro" id="IPR036291">
    <property type="entry name" value="NAD(P)-bd_dom_sf"/>
</dbReference>
<dbReference type="Pfam" id="PF00106">
    <property type="entry name" value="adh_short"/>
    <property type="match status" value="1"/>
</dbReference>
<evidence type="ECO:0008006" key="5">
    <source>
        <dbReference type="Google" id="ProtNLM"/>
    </source>
</evidence>
<protein>
    <recommendedName>
        <fullName evidence="5">NAD(P)-binding protein</fullName>
    </recommendedName>
</protein>
<dbReference type="GO" id="GO:0016491">
    <property type="term" value="F:oxidoreductase activity"/>
    <property type="evidence" value="ECO:0007669"/>
    <property type="project" value="UniProtKB-KW"/>
</dbReference>
<evidence type="ECO:0000313" key="3">
    <source>
        <dbReference type="EMBL" id="KAG2111976.1"/>
    </source>
</evidence>
<evidence type="ECO:0000256" key="1">
    <source>
        <dbReference type="ARBA" id="ARBA00006484"/>
    </source>
</evidence>
<name>A0A9P7JWK1_9AGAM</name>
<dbReference type="PRINTS" id="PR00081">
    <property type="entry name" value="GDHRDH"/>
</dbReference>
<dbReference type="PANTHER" id="PTHR43976">
    <property type="entry name" value="SHORT CHAIN DEHYDROGENASE"/>
    <property type="match status" value="1"/>
</dbReference>
<dbReference type="Gene3D" id="3.40.50.720">
    <property type="entry name" value="NAD(P)-binding Rossmann-like Domain"/>
    <property type="match status" value="1"/>
</dbReference>
<dbReference type="GeneID" id="64695090"/>
<sequence length="287" mass="31512">MMSSPKVWFITGTSSGFGRLMTEYALDQGDIVVATLRKPQVLSDLAARYPVDKLLVLKVDVTKQEDIDEAFARTRSAFGRLDVVFNNAGYSIVTEIEGTPVDKARELFETNFWGATNVSRAAVKFFREVNERGKGGTILQMSSIGGFNALPEFGYYAATKHGRNLGMDSINTHDKNQICIIEPGAFHTSVMNKAEVLPQHPAYTDESFETSVMRRQVVGAVFEGDAYKFTRTVYEVVQGGNIPKRLPMGLDAIELLNGKIELLKATVAETKGLSVDLKRDGGAVGLM</sequence>
<evidence type="ECO:0000256" key="2">
    <source>
        <dbReference type="ARBA" id="ARBA00023002"/>
    </source>
</evidence>
<dbReference type="PANTHER" id="PTHR43976:SF16">
    <property type="entry name" value="SHORT-CHAIN DEHYDROGENASE_REDUCTASE FAMILY PROTEIN"/>
    <property type="match status" value="1"/>
</dbReference>
<dbReference type="SUPFAM" id="SSF51735">
    <property type="entry name" value="NAD(P)-binding Rossmann-fold domains"/>
    <property type="match status" value="1"/>
</dbReference>
<dbReference type="AlphaFoldDB" id="A0A9P7JWK1"/>
<dbReference type="EMBL" id="JABBWM010000016">
    <property type="protein sequence ID" value="KAG2111976.1"/>
    <property type="molecule type" value="Genomic_DNA"/>
</dbReference>
<dbReference type="InterPro" id="IPR051911">
    <property type="entry name" value="SDR_oxidoreductase"/>
</dbReference>
<dbReference type="Proteomes" id="UP000823399">
    <property type="component" value="Unassembled WGS sequence"/>
</dbReference>
<keyword evidence="2" id="KW-0560">Oxidoreductase</keyword>